<evidence type="ECO:0000256" key="3">
    <source>
        <dbReference type="PIRSR" id="PIRSR602081-1"/>
    </source>
</evidence>
<gene>
    <name evidence="5" type="ORF">WPS_11050</name>
</gene>
<dbReference type="InterPro" id="IPR005101">
    <property type="entry name" value="Cryptochr/Photolyase_FAD-bd"/>
</dbReference>
<dbReference type="KEGG" id="vab:WPS_11050"/>
<dbReference type="Gene3D" id="1.10.579.10">
    <property type="entry name" value="DNA Cyclobutane Dipyrimidine Photolyase, subunit A, domain 3"/>
    <property type="match status" value="1"/>
</dbReference>
<evidence type="ECO:0000259" key="4">
    <source>
        <dbReference type="Pfam" id="PF03441"/>
    </source>
</evidence>
<keyword evidence="2 3" id="KW-0274">FAD</keyword>
<dbReference type="InterPro" id="IPR002081">
    <property type="entry name" value="Cryptochrome/DNA_photolyase_1"/>
</dbReference>
<accession>A0AAN1XVN4</accession>
<dbReference type="GO" id="GO:0071949">
    <property type="term" value="F:FAD binding"/>
    <property type="evidence" value="ECO:0007669"/>
    <property type="project" value="TreeGrafter"/>
</dbReference>
<keyword evidence="6" id="KW-1185">Reference proteome</keyword>
<reference evidence="5 6" key="1">
    <citation type="journal article" date="2022" name="ISME Commun">
        <title>Vulcanimicrobium alpinus gen. nov. sp. nov., the first cultivated representative of the candidate phylum 'Eremiobacterota', is a metabolically versatile aerobic anoxygenic phototroph.</title>
        <authorList>
            <person name="Yabe S."/>
            <person name="Muto K."/>
            <person name="Abe K."/>
            <person name="Yokota A."/>
            <person name="Staudigel H."/>
            <person name="Tebo B.M."/>
        </authorList>
    </citation>
    <scope>NUCLEOTIDE SEQUENCE [LARGE SCALE GENOMIC DNA]</scope>
    <source>
        <strain evidence="5 6">WC8-2</strain>
    </source>
</reference>
<dbReference type="EMBL" id="AP025523">
    <property type="protein sequence ID" value="BDE05829.1"/>
    <property type="molecule type" value="Genomic_DNA"/>
</dbReference>
<evidence type="ECO:0000256" key="2">
    <source>
        <dbReference type="ARBA" id="ARBA00022827"/>
    </source>
</evidence>
<dbReference type="Proteomes" id="UP001317532">
    <property type="component" value="Chromosome"/>
</dbReference>
<dbReference type="InterPro" id="IPR036134">
    <property type="entry name" value="Crypto/Photolyase_FAD-like_sf"/>
</dbReference>
<dbReference type="AlphaFoldDB" id="A0AAN1XVN4"/>
<name>A0AAN1XVN4_UNVUL</name>
<evidence type="ECO:0000313" key="6">
    <source>
        <dbReference type="Proteomes" id="UP001317532"/>
    </source>
</evidence>
<dbReference type="SUPFAM" id="SSF48173">
    <property type="entry name" value="Cryptochrome/photolyase FAD-binding domain"/>
    <property type="match status" value="1"/>
</dbReference>
<proteinExistence type="predicted"/>
<dbReference type="PANTHER" id="PTHR11455">
    <property type="entry name" value="CRYPTOCHROME"/>
    <property type="match status" value="1"/>
</dbReference>
<dbReference type="Pfam" id="PF03441">
    <property type="entry name" value="FAD_binding_7"/>
    <property type="match status" value="1"/>
</dbReference>
<evidence type="ECO:0000256" key="1">
    <source>
        <dbReference type="ARBA" id="ARBA00022630"/>
    </source>
</evidence>
<dbReference type="Gene3D" id="1.25.40.80">
    <property type="match status" value="1"/>
</dbReference>
<feature type="binding site" evidence="3">
    <location>
        <position position="25"/>
    </location>
    <ligand>
        <name>FAD</name>
        <dbReference type="ChEBI" id="CHEBI:57692"/>
    </ligand>
</feature>
<keyword evidence="1 3" id="KW-0285">Flavoprotein</keyword>
<dbReference type="GO" id="GO:0003677">
    <property type="term" value="F:DNA binding"/>
    <property type="evidence" value="ECO:0007669"/>
    <property type="project" value="TreeGrafter"/>
</dbReference>
<dbReference type="GO" id="GO:0003904">
    <property type="term" value="F:deoxyribodipyrimidine photo-lyase activity"/>
    <property type="evidence" value="ECO:0007669"/>
    <property type="project" value="TreeGrafter"/>
</dbReference>
<organism evidence="5 6">
    <name type="scientific">Vulcanimicrobium alpinum</name>
    <dbReference type="NCBI Taxonomy" id="3016050"/>
    <lineage>
        <taxon>Bacteria</taxon>
        <taxon>Bacillati</taxon>
        <taxon>Vulcanimicrobiota</taxon>
        <taxon>Vulcanimicrobiia</taxon>
        <taxon>Vulcanimicrobiales</taxon>
        <taxon>Vulcanimicrobiaceae</taxon>
        <taxon>Vulcanimicrobium</taxon>
    </lineage>
</organism>
<comment type="cofactor">
    <cofactor evidence="3">
        <name>FAD</name>
        <dbReference type="ChEBI" id="CHEBI:57692"/>
    </cofactor>
    <text evidence="3">Binds 1 FAD per subunit.</text>
</comment>
<protein>
    <recommendedName>
        <fullName evidence="4">Cryptochrome/DNA photolyase FAD-binding domain-containing protein</fullName>
    </recommendedName>
</protein>
<feature type="binding site" evidence="3">
    <location>
        <position position="74"/>
    </location>
    <ligand>
        <name>FAD</name>
        <dbReference type="ChEBI" id="CHEBI:57692"/>
    </ligand>
</feature>
<evidence type="ECO:0000313" key="5">
    <source>
        <dbReference type="EMBL" id="BDE05829.1"/>
    </source>
</evidence>
<feature type="domain" description="Cryptochrome/DNA photolyase FAD-binding" evidence="4">
    <location>
        <begin position="74"/>
        <end position="169"/>
    </location>
</feature>
<sequence length="180" mass="20714">MRFAASRDAALERLLAFVPRAGRTYAAQRNYDRGPGRHEAVSQLSPYVRHRVVTEAEVLAAVLERHGTTGAAKFVDEVFWRTYWKGWLETHPAAWTRYLRQLDQQRAEMNGDDARRADYERAIAGATGIEPFDAWVRELTSDNYLHNHARMWFASVWIFTLRLPWEVKSQICCNSGSSIA</sequence>
<dbReference type="PANTHER" id="PTHR11455:SF9">
    <property type="entry name" value="CRYPTOCHROME CIRCADIAN CLOCK 5 ISOFORM X1"/>
    <property type="match status" value="1"/>
</dbReference>